<proteinExistence type="predicted"/>
<organism evidence="1 2">
    <name type="scientific">Yersinia enterocolitica</name>
    <dbReference type="NCBI Taxonomy" id="630"/>
    <lineage>
        <taxon>Bacteria</taxon>
        <taxon>Pseudomonadati</taxon>
        <taxon>Pseudomonadota</taxon>
        <taxon>Gammaproteobacteria</taxon>
        <taxon>Enterobacterales</taxon>
        <taxon>Yersiniaceae</taxon>
        <taxon>Yersinia</taxon>
    </lineage>
</organism>
<gene>
    <name evidence="1" type="ORF">ERS137941_01208</name>
</gene>
<name>A0A0H5GKB0_YEREN</name>
<protein>
    <submittedName>
        <fullName evidence="1">Uncharacterized protein</fullName>
    </submittedName>
</protein>
<reference evidence="1 2" key="1">
    <citation type="submission" date="2015-03" db="EMBL/GenBank/DDBJ databases">
        <authorList>
            <person name="Murphy D."/>
        </authorList>
    </citation>
    <scope>NUCLEOTIDE SEQUENCE [LARGE SCALE GENOMIC DNA]</scope>
    <source>
        <strain evidence="1 2">IP26249</strain>
    </source>
</reference>
<accession>A0A0H5GKB0</accession>
<dbReference type="Proteomes" id="UP000048841">
    <property type="component" value="Unassembled WGS sequence"/>
</dbReference>
<sequence length="56" mass="6468">MEKYYAKLGNNGEITTMYYGLQEDKTFVEVDFSSELYKTFYESMPVAIGLSLPEPE</sequence>
<dbReference type="AlphaFoldDB" id="A0A0H5GKB0"/>
<dbReference type="RefSeq" id="WP_154235969.1">
    <property type="nucleotide sequence ID" value="NZ_CGBR01000005.1"/>
</dbReference>
<evidence type="ECO:0000313" key="2">
    <source>
        <dbReference type="Proteomes" id="UP000048841"/>
    </source>
</evidence>
<evidence type="ECO:0000313" key="1">
    <source>
        <dbReference type="EMBL" id="CFQ57722.1"/>
    </source>
</evidence>
<dbReference type="EMBL" id="CGBR01000005">
    <property type="protein sequence ID" value="CFQ57722.1"/>
    <property type="molecule type" value="Genomic_DNA"/>
</dbReference>